<comment type="caution">
    <text evidence="1">The sequence shown here is derived from an EMBL/GenBank/DDBJ whole genome shotgun (WGS) entry which is preliminary data.</text>
</comment>
<dbReference type="EMBL" id="AEWJ01000062">
    <property type="protein sequence ID" value="EGD57559.1"/>
    <property type="molecule type" value="Genomic_DNA"/>
</dbReference>
<dbReference type="HOGENOM" id="CLU_209246_0_0_5"/>
<organism evidence="1 2">
    <name type="scientific">Novosphingobium nitrogenifigens DSM 19370</name>
    <dbReference type="NCBI Taxonomy" id="983920"/>
    <lineage>
        <taxon>Bacteria</taxon>
        <taxon>Pseudomonadati</taxon>
        <taxon>Pseudomonadota</taxon>
        <taxon>Alphaproteobacteria</taxon>
        <taxon>Sphingomonadales</taxon>
        <taxon>Sphingomonadaceae</taxon>
        <taxon>Novosphingobium</taxon>
    </lineage>
</organism>
<protein>
    <submittedName>
        <fullName evidence="1">Uncharacterized protein</fullName>
    </submittedName>
</protein>
<sequence length="60" mass="6635">MAFKTLKTTREAISLTTLGKRIAERRLVVGAVDVPRNEGKRRTPSKQALLDEIAKAGGQW</sequence>
<dbReference type="RefSeq" id="WP_008067967.1">
    <property type="nucleotide sequence ID" value="NZ_AQWK01000035.1"/>
</dbReference>
<evidence type="ECO:0000313" key="1">
    <source>
        <dbReference type="EMBL" id="EGD57559.1"/>
    </source>
</evidence>
<dbReference type="AlphaFoldDB" id="F1ZCV4"/>
<name>F1ZCV4_9SPHN</name>
<dbReference type="STRING" id="983920.Y88_3871"/>
<proteinExistence type="predicted"/>
<dbReference type="InParanoid" id="F1ZCV4"/>
<dbReference type="Proteomes" id="UP000004728">
    <property type="component" value="Unassembled WGS sequence"/>
</dbReference>
<reference evidence="1 2" key="1">
    <citation type="journal article" date="2012" name="J. Bacteriol.">
        <title>Draft Genome Sequence of Novosphingobium nitrogenifigens Y88T.</title>
        <authorList>
            <person name="Strabala T.J."/>
            <person name="Macdonald L."/>
            <person name="Liu V."/>
            <person name="Smit A.M."/>
        </authorList>
    </citation>
    <scope>NUCLEOTIDE SEQUENCE [LARGE SCALE GENOMIC DNA]</scope>
    <source>
        <strain evidence="1 2">DSM 19370</strain>
    </source>
</reference>
<evidence type="ECO:0000313" key="2">
    <source>
        <dbReference type="Proteomes" id="UP000004728"/>
    </source>
</evidence>
<gene>
    <name evidence="1" type="ORF">Y88_3871</name>
</gene>
<dbReference type="OrthoDB" id="7509395at2"/>
<keyword evidence="2" id="KW-1185">Reference proteome</keyword>
<accession>F1ZCV4</accession>